<dbReference type="EMBL" id="LAVV01008775">
    <property type="protein sequence ID" value="KNZ51972.1"/>
    <property type="molecule type" value="Genomic_DNA"/>
</dbReference>
<dbReference type="AlphaFoldDB" id="A0A0L6UUQ2"/>
<protein>
    <submittedName>
        <fullName evidence="1">Uncharacterized protein</fullName>
    </submittedName>
</protein>
<dbReference type="VEuPathDB" id="FungiDB:VP01_3746g1"/>
<proteinExistence type="predicted"/>
<reference evidence="1 2" key="1">
    <citation type="submission" date="2015-08" db="EMBL/GenBank/DDBJ databases">
        <title>Next Generation Sequencing and Analysis of the Genome of Puccinia sorghi L Schw, the Causal Agent of Maize Common Rust.</title>
        <authorList>
            <person name="Rochi L."/>
            <person name="Burguener G."/>
            <person name="Darino M."/>
            <person name="Turjanski A."/>
            <person name="Kreff E."/>
            <person name="Dieguez M.J."/>
            <person name="Sacco F."/>
        </authorList>
    </citation>
    <scope>NUCLEOTIDE SEQUENCE [LARGE SCALE GENOMIC DNA]</scope>
    <source>
        <strain evidence="1 2">RO10H11247</strain>
    </source>
</reference>
<accession>A0A0L6UUQ2</accession>
<gene>
    <name evidence="1" type="ORF">VP01_3746g1</name>
</gene>
<evidence type="ECO:0000313" key="2">
    <source>
        <dbReference type="Proteomes" id="UP000037035"/>
    </source>
</evidence>
<evidence type="ECO:0000313" key="1">
    <source>
        <dbReference type="EMBL" id="KNZ51972.1"/>
    </source>
</evidence>
<organism evidence="1 2">
    <name type="scientific">Puccinia sorghi</name>
    <dbReference type="NCBI Taxonomy" id="27349"/>
    <lineage>
        <taxon>Eukaryota</taxon>
        <taxon>Fungi</taxon>
        <taxon>Dikarya</taxon>
        <taxon>Basidiomycota</taxon>
        <taxon>Pucciniomycotina</taxon>
        <taxon>Pucciniomycetes</taxon>
        <taxon>Pucciniales</taxon>
        <taxon>Pucciniaceae</taxon>
        <taxon>Puccinia</taxon>
    </lineage>
</organism>
<dbReference type="Proteomes" id="UP000037035">
    <property type="component" value="Unassembled WGS sequence"/>
</dbReference>
<name>A0A0L6UUQ2_9BASI</name>
<comment type="caution">
    <text evidence="1">The sequence shown here is derived from an EMBL/GenBank/DDBJ whole genome shotgun (WGS) entry which is preliminary data.</text>
</comment>
<sequence length="382" mass="44097">MHITMLFPFKTDWSCRILGPRKFNTTRSNPKGDWVSVGNVNKVSGVGNVLYPSHEVFSQGPSCQYVGFYVQILNTIIALNQNTKPIKSQQPGTMLPDEAGSCSCLFMINFLFFSKNKSSTKAYEVKMRHEFYDICIKNPCMLIRPTPCGGLSRNIWEYFFFPSNEQQGFFHDCEAEMTVFSHVLLLNTFYTIYKFCVAVVLLRNVTPIPIWTALPSPLQELNLNYGDQHVQYIPNSWDLCTSTTSELDELIQINMSQVVTQNRAKNVPRLCEFWDHFWHEVYWMLVVSSMYVWLEEDGKCSGSDPSLKIIISSPFRLLNGRYIATQHKNLINKNDYRTIKISREDLAWHVPSQRCFHSLNLKLLSAHILINLSSTFLSITFM</sequence>
<keyword evidence="2" id="KW-1185">Reference proteome</keyword>